<dbReference type="InterPro" id="IPR016130">
    <property type="entry name" value="Tyr_Pase_AS"/>
</dbReference>
<evidence type="ECO:0000313" key="3">
    <source>
        <dbReference type="Proteomes" id="UP000774130"/>
    </source>
</evidence>
<proteinExistence type="inferred from homology"/>
<dbReference type="EMBL" id="JAHUZB010000004">
    <property type="protein sequence ID" value="MBV7391245.1"/>
    <property type="molecule type" value="Genomic_DNA"/>
</dbReference>
<dbReference type="PROSITE" id="PS00383">
    <property type="entry name" value="TYR_PHOSPHATASE_1"/>
    <property type="match status" value="1"/>
</dbReference>
<evidence type="ECO:0000256" key="1">
    <source>
        <dbReference type="ARBA" id="ARBA00009580"/>
    </source>
</evidence>
<protein>
    <submittedName>
        <fullName evidence="2">Tyrosine-protein phosphatase</fullName>
    </submittedName>
</protein>
<dbReference type="PANTHER" id="PTHR31126:SF1">
    <property type="entry name" value="TYROSINE SPECIFIC PROTEIN PHOSPHATASES DOMAIN-CONTAINING PROTEIN"/>
    <property type="match status" value="1"/>
</dbReference>
<dbReference type="RefSeq" id="WP_218326373.1">
    <property type="nucleotide sequence ID" value="NZ_JAHUZB010000004.1"/>
</dbReference>
<comment type="similarity">
    <text evidence="1">Belongs to the protein-tyrosine phosphatase family.</text>
</comment>
<accession>A0ABS6TEG2</accession>
<reference evidence="2 3" key="1">
    <citation type="submission" date="2021-06" db="EMBL/GenBank/DDBJ databases">
        <title>Enterococcus alishanensis sp. nov., a novel lactic acid bacterium isolated from fresh coffee beans.</title>
        <authorList>
            <person name="Chen Y.-S."/>
        </authorList>
    </citation>
    <scope>NUCLEOTIDE SEQUENCE [LARGE SCALE GENOMIC DNA]</scope>
    <source>
        <strain evidence="2 3">ALS3</strain>
    </source>
</reference>
<keyword evidence="3" id="KW-1185">Reference proteome</keyword>
<dbReference type="InterPro" id="IPR026893">
    <property type="entry name" value="Tyr/Ser_Pase_IphP-type"/>
</dbReference>
<evidence type="ECO:0000313" key="2">
    <source>
        <dbReference type="EMBL" id="MBV7391245.1"/>
    </source>
</evidence>
<gene>
    <name evidence="2" type="ORF">KUA55_11185</name>
</gene>
<dbReference type="PANTHER" id="PTHR31126">
    <property type="entry name" value="TYROSINE-PROTEIN PHOSPHATASE"/>
    <property type="match status" value="1"/>
</dbReference>
<dbReference type="Pfam" id="PF13350">
    <property type="entry name" value="Y_phosphatase3"/>
    <property type="match status" value="1"/>
</dbReference>
<dbReference type="Proteomes" id="UP000774130">
    <property type="component" value="Unassembled WGS sequence"/>
</dbReference>
<organism evidence="2 3">
    <name type="scientific">Enterococcus alishanensis</name>
    <dbReference type="NCBI Taxonomy" id="1303817"/>
    <lineage>
        <taxon>Bacteria</taxon>
        <taxon>Bacillati</taxon>
        <taxon>Bacillota</taxon>
        <taxon>Bacilli</taxon>
        <taxon>Lactobacillales</taxon>
        <taxon>Enterococcaceae</taxon>
        <taxon>Enterococcus</taxon>
    </lineage>
</organism>
<sequence>MITNFRDIGDITTQLGKLESGLFFRSGELTELNESDINFLKNKCGIKKVYDFRSADEIKKNPDLKINGIEISNIDILASITANGASLEGMLSNSDIHKSMLETYTEIVTSQSALNGYSKFLTEVLQTKQPILFHCFAGKDRTGFAAALILKISGASDEQIMKDYLKTNESRKIANQSILNSLDGKLSASQIDDLKVALVVDSSYLEHAKEILIKQFGSLDNYLTSGLKLQDDYIEQFQKIYIQK</sequence>
<name>A0ABS6TEG2_9ENTE</name>
<comment type="caution">
    <text evidence="2">The sequence shown here is derived from an EMBL/GenBank/DDBJ whole genome shotgun (WGS) entry which is preliminary data.</text>
</comment>